<protein>
    <recommendedName>
        <fullName evidence="2">ATP-grasp domain-containing protein</fullName>
    </recommendedName>
</protein>
<dbReference type="NCBIfam" id="NF038074">
    <property type="entry name" value="fam_STM4014"/>
    <property type="match status" value="1"/>
</dbReference>
<dbReference type="Gene3D" id="3.30.470.20">
    <property type="entry name" value="ATP-grasp fold, B domain"/>
    <property type="match status" value="1"/>
</dbReference>
<accession>A0A652YJ45</accession>
<dbReference type="EMBL" id="VNIQ01000010">
    <property type="protein sequence ID" value="TYQ00984.1"/>
    <property type="molecule type" value="Genomic_DNA"/>
</dbReference>
<gene>
    <name evidence="1" type="ORF">FNL38_110110</name>
</gene>
<reference evidence="1" key="1">
    <citation type="submission" date="2019-07" db="EMBL/GenBank/DDBJ databases">
        <title>Genomic Encyclopedia of Type Strains, Phase IV (KMG-IV): sequencing the most valuable type-strain genomes for metagenomic binning, comparative biology and taxonomic classification.</title>
        <authorList>
            <person name="Goeker M."/>
        </authorList>
    </citation>
    <scope>NUCLEOTIDE SEQUENCE</scope>
    <source>
        <strain evidence="1">DSM 44596</strain>
    </source>
</reference>
<sequence>MRSVDMLQSPSNPSSPPFHSRFVVIGVTGNRRVSGFVDAVTAAGLPTPRVLGWREIIGRDYGFNAGEIVRIDSPGEDSVVDRYLRGTDESTRVEGTGKWYRRFTTEIREITDRADRVGARVLGDANEIAMMFDKRRCHRHLDAAGVRVPAALETAPRSYAELEQLAADAHMPRVFVKLAHGSSASGVIALQWGPRGQVRAVTSVEVSADGALHNSLRVRTYRTRAAIASIVDRLAPDGLHVEAWIPKASLGGRTADVRVVVVGGVATHAVVRTSASPLTNLHLGGTRGALVDAMTVAGENWSQLLELSERAAACFPAAPHVGIDVLPGVGWRRFTVGEVNAFGDLLPGLTGLPGSPAEGMTTYQAQVDSLQKSENVEYAR</sequence>
<proteinExistence type="predicted"/>
<name>A0A652YJ45_NOCGL</name>
<organism evidence="1">
    <name type="scientific">Nocardia globerula</name>
    <dbReference type="NCBI Taxonomy" id="1818"/>
    <lineage>
        <taxon>Bacteria</taxon>
        <taxon>Bacillati</taxon>
        <taxon>Actinomycetota</taxon>
        <taxon>Actinomycetes</taxon>
        <taxon>Mycobacteriales</taxon>
        <taxon>Nocardiaceae</taxon>
        <taxon>Nocardia</taxon>
    </lineage>
</organism>
<dbReference type="AlphaFoldDB" id="A0A652YJ45"/>
<evidence type="ECO:0008006" key="2">
    <source>
        <dbReference type="Google" id="ProtNLM"/>
    </source>
</evidence>
<dbReference type="SUPFAM" id="SSF56059">
    <property type="entry name" value="Glutathione synthetase ATP-binding domain-like"/>
    <property type="match status" value="1"/>
</dbReference>
<evidence type="ECO:0000313" key="1">
    <source>
        <dbReference type="EMBL" id="TYQ00984.1"/>
    </source>
</evidence>
<dbReference type="InterPro" id="IPR047778">
    <property type="entry name" value="STM4014-like"/>
</dbReference>
<comment type="caution">
    <text evidence="1">The sequence shown here is derived from an EMBL/GenBank/DDBJ whole genome shotgun (WGS) entry which is preliminary data.</text>
</comment>